<dbReference type="GO" id="GO:0005829">
    <property type="term" value="C:cytosol"/>
    <property type="evidence" value="ECO:0007669"/>
    <property type="project" value="TreeGrafter"/>
</dbReference>
<comment type="similarity">
    <text evidence="1">Belongs to the UPF0246 family.</text>
</comment>
<dbReference type="PANTHER" id="PTHR30283">
    <property type="entry name" value="PEROXIDE STRESS RESPONSE PROTEIN YAAA"/>
    <property type="match status" value="1"/>
</dbReference>
<proteinExistence type="inferred from homology"/>
<protein>
    <recommendedName>
        <fullName evidence="1">UPF0246 protein ERS852407_00258</fullName>
    </recommendedName>
</protein>
<organism evidence="2 3">
    <name type="scientific">Hungatella hathewayi</name>
    <dbReference type="NCBI Taxonomy" id="154046"/>
    <lineage>
        <taxon>Bacteria</taxon>
        <taxon>Bacillati</taxon>
        <taxon>Bacillota</taxon>
        <taxon>Clostridia</taxon>
        <taxon>Lachnospirales</taxon>
        <taxon>Lachnospiraceae</taxon>
        <taxon>Hungatella</taxon>
    </lineage>
</organism>
<dbReference type="NCBIfam" id="NF002543">
    <property type="entry name" value="PRK02101.1-4"/>
    <property type="match status" value="1"/>
</dbReference>
<sequence length="249" mass="28652">MKIIISPAKKMRVQTDIMEETGMPVFLEDAKRLHDILKAYSMEQLKKLFGANDAITRQNYERYQTMDLERSLTPAVLAYVGLQYQSMAPDIFTASQWEYVKEHLRILSGFYGVLKACDGVVPYRLEMQARLPVDGKKDLYGFWGKRIYEELTADGDGVIVNLASKEYSRAVEPWLTASDTFITCIFGTEQEGKVRVRATAAKMARGEMVRFMAANGVMTAEELKEFHALGYRYREEYSFENEYVYVQET</sequence>
<dbReference type="HAMAP" id="MF_00652">
    <property type="entry name" value="UPF0246"/>
    <property type="match status" value="1"/>
</dbReference>
<gene>
    <name evidence="2" type="primary">yaaA</name>
    <name evidence="2" type="ORF">ERS852407_00258</name>
</gene>
<evidence type="ECO:0000313" key="2">
    <source>
        <dbReference type="EMBL" id="CUN46003.1"/>
    </source>
</evidence>
<dbReference type="RefSeq" id="WP_055652695.1">
    <property type="nucleotide sequence ID" value="NZ_CABIXC010000001.1"/>
</dbReference>
<dbReference type="AlphaFoldDB" id="A0A173X2S5"/>
<dbReference type="Pfam" id="PF03883">
    <property type="entry name" value="H2O2_YaaD"/>
    <property type="match status" value="1"/>
</dbReference>
<evidence type="ECO:0000256" key="1">
    <source>
        <dbReference type="HAMAP-Rule" id="MF_00652"/>
    </source>
</evidence>
<reference evidence="2 3" key="1">
    <citation type="submission" date="2015-09" db="EMBL/GenBank/DDBJ databases">
        <authorList>
            <consortium name="Pathogen Informatics"/>
        </authorList>
    </citation>
    <scope>NUCLEOTIDE SEQUENCE [LARGE SCALE GENOMIC DNA]</scope>
    <source>
        <strain evidence="2 3">2789STDY5608850</strain>
    </source>
</reference>
<accession>A0A173X2S5</accession>
<dbReference type="PANTHER" id="PTHR30283:SF4">
    <property type="entry name" value="PEROXIDE STRESS RESISTANCE PROTEIN YAAA"/>
    <property type="match status" value="1"/>
</dbReference>
<evidence type="ECO:0000313" key="3">
    <source>
        <dbReference type="Proteomes" id="UP000095651"/>
    </source>
</evidence>
<name>A0A173X2S5_9FIRM</name>
<dbReference type="EMBL" id="CYZE01000001">
    <property type="protein sequence ID" value="CUN46003.1"/>
    <property type="molecule type" value="Genomic_DNA"/>
</dbReference>
<dbReference type="InterPro" id="IPR005583">
    <property type="entry name" value="YaaA"/>
</dbReference>
<dbReference type="Proteomes" id="UP000095651">
    <property type="component" value="Unassembled WGS sequence"/>
</dbReference>
<dbReference type="GO" id="GO:0033194">
    <property type="term" value="P:response to hydroperoxide"/>
    <property type="evidence" value="ECO:0007669"/>
    <property type="project" value="TreeGrafter"/>
</dbReference>